<dbReference type="AlphaFoldDB" id="A0A0F6TP38"/>
<gene>
    <name evidence="3" type="ORF">TQ33_0241</name>
</gene>
<evidence type="ECO:0000313" key="4">
    <source>
        <dbReference type="Proteomes" id="UP000034071"/>
    </source>
</evidence>
<keyword evidence="2" id="KW-0812">Transmembrane</keyword>
<accession>A0A0F6TP38</accession>
<sequence length="360" mass="41545">MSQTDNTEVTEKPTKYCQHCGQKTFRPHRSVRELLWEFVENWFGYDSKAYKTARSLCRPAALTLDYFRNSHHHNHYVTPIRLYIFLSIIFFLLTSFGGLNVTALDIKTQPADKIEEEINQAVQANPLLDDGVLDQSPSSQEPETAQALPNTPTTDAEAQNNVSDGNAPPEVNDDLLENCQNPEDMVVVWPEWLDNYFDGKVAALCEAYQDINYLPQYKQTHAKAQFFLKLAQSAIESLPQAFLFTLPLLALVLKVLYIRRNHLYVEHLVLLIHSHSFMFAVILTYLGWHQLEEVLVWLDYIPVGWGLLVWAIIYLYLSMKRLYKQGHIWTIAKFIVFSVIYMMVFGFIMILALMKAMISV</sequence>
<evidence type="ECO:0000256" key="1">
    <source>
        <dbReference type="SAM" id="MobiDB-lite"/>
    </source>
</evidence>
<dbReference type="Proteomes" id="UP000034071">
    <property type="component" value="Chromosome"/>
</dbReference>
<evidence type="ECO:0000256" key="2">
    <source>
        <dbReference type="SAM" id="Phobius"/>
    </source>
</evidence>
<name>A0A0F6TP38_9GAMM</name>
<dbReference type="RefSeq" id="WP_046560442.1">
    <property type="nucleotide sequence ID" value="NZ_CP010975.1"/>
</dbReference>
<dbReference type="STRING" id="914150.TQ33_0241"/>
<feature type="transmembrane region" description="Helical" evidence="2">
    <location>
        <begin position="82"/>
        <end position="104"/>
    </location>
</feature>
<feature type="compositionally biased region" description="Polar residues" evidence="1">
    <location>
        <begin position="135"/>
        <end position="164"/>
    </location>
</feature>
<reference evidence="3 4" key="1">
    <citation type="submission" date="2015-02" db="EMBL/GenBank/DDBJ databases">
        <title>Complete genome sequence of Kangiella geojedonensis strain YCS-5T.</title>
        <authorList>
            <person name="Kim K.M."/>
        </authorList>
    </citation>
    <scope>NUCLEOTIDE SEQUENCE [LARGE SCALE GENOMIC DNA]</scope>
    <source>
        <strain evidence="3 4">YCS-5</strain>
    </source>
</reference>
<feature type="transmembrane region" description="Helical" evidence="2">
    <location>
        <begin position="329"/>
        <end position="354"/>
    </location>
</feature>
<protein>
    <recommendedName>
        <fullName evidence="5">DUF3667 domain-containing protein</fullName>
    </recommendedName>
</protein>
<dbReference type="KEGG" id="kge:TQ33_0241"/>
<feature type="region of interest" description="Disordered" evidence="1">
    <location>
        <begin position="129"/>
        <end position="176"/>
    </location>
</feature>
<keyword evidence="4" id="KW-1185">Reference proteome</keyword>
<organism evidence="3 4">
    <name type="scientific">Kangiella geojedonensis</name>
    <dbReference type="NCBI Taxonomy" id="914150"/>
    <lineage>
        <taxon>Bacteria</taxon>
        <taxon>Pseudomonadati</taxon>
        <taxon>Pseudomonadota</taxon>
        <taxon>Gammaproteobacteria</taxon>
        <taxon>Kangiellales</taxon>
        <taxon>Kangiellaceae</taxon>
        <taxon>Kangiella</taxon>
    </lineage>
</organism>
<keyword evidence="2" id="KW-0472">Membrane</keyword>
<evidence type="ECO:0008006" key="5">
    <source>
        <dbReference type="Google" id="ProtNLM"/>
    </source>
</evidence>
<feature type="transmembrane region" description="Helical" evidence="2">
    <location>
        <begin position="238"/>
        <end position="256"/>
    </location>
</feature>
<feature type="transmembrane region" description="Helical" evidence="2">
    <location>
        <begin position="268"/>
        <end position="288"/>
    </location>
</feature>
<proteinExistence type="predicted"/>
<evidence type="ECO:0000313" key="3">
    <source>
        <dbReference type="EMBL" id="AKE51230.1"/>
    </source>
</evidence>
<dbReference type="EMBL" id="CP010975">
    <property type="protein sequence ID" value="AKE51230.1"/>
    <property type="molecule type" value="Genomic_DNA"/>
</dbReference>
<dbReference type="HOGENOM" id="CLU_046825_0_0_6"/>
<feature type="transmembrane region" description="Helical" evidence="2">
    <location>
        <begin position="294"/>
        <end position="317"/>
    </location>
</feature>
<keyword evidence="2" id="KW-1133">Transmembrane helix</keyword>